<accession>A0ABU1GYG9</accession>
<dbReference type="InterPro" id="IPR006143">
    <property type="entry name" value="RND_pump_MFP"/>
</dbReference>
<dbReference type="PANTHER" id="PTHR30367:SF12">
    <property type="entry name" value="P-HYDROXYBENZOIC ACID EFFLUX PUMP SUBUNIT AAEA"/>
    <property type="match status" value="1"/>
</dbReference>
<name>A0ABU1GYG9_9GAMM</name>
<keyword evidence="9" id="KW-1185">Reference proteome</keyword>
<dbReference type="InterPro" id="IPR058625">
    <property type="entry name" value="MdtA-like_BSH"/>
</dbReference>
<comment type="similarity">
    <text evidence="1">Belongs to the membrane fusion protein (MFP) (TC 8.A.1) family.</text>
</comment>
<evidence type="ECO:0000256" key="3">
    <source>
        <dbReference type="ARBA" id="ARBA00022989"/>
    </source>
</evidence>
<evidence type="ECO:0000313" key="8">
    <source>
        <dbReference type="EMBL" id="MDR5896368.1"/>
    </source>
</evidence>
<dbReference type="SUPFAM" id="SSF111369">
    <property type="entry name" value="HlyD-like secretion proteins"/>
    <property type="match status" value="1"/>
</dbReference>
<feature type="domain" description="Multidrug resistance protein MdtA-like barrel-sandwich hybrid" evidence="6">
    <location>
        <begin position="43"/>
        <end position="182"/>
    </location>
</feature>
<feature type="transmembrane region" description="Helical" evidence="5">
    <location>
        <begin position="7"/>
        <end position="28"/>
    </location>
</feature>
<evidence type="ECO:0000259" key="7">
    <source>
        <dbReference type="Pfam" id="PF25963"/>
    </source>
</evidence>
<dbReference type="InterPro" id="IPR050393">
    <property type="entry name" value="MFP_Efflux_Pump"/>
</dbReference>
<evidence type="ECO:0000256" key="1">
    <source>
        <dbReference type="ARBA" id="ARBA00009477"/>
    </source>
</evidence>
<evidence type="ECO:0000256" key="4">
    <source>
        <dbReference type="ARBA" id="ARBA00023136"/>
    </source>
</evidence>
<dbReference type="Pfam" id="PF25917">
    <property type="entry name" value="BSH_RND"/>
    <property type="match status" value="1"/>
</dbReference>
<dbReference type="Proteomes" id="UP001269375">
    <property type="component" value="Unassembled WGS sequence"/>
</dbReference>
<comment type="caution">
    <text evidence="8">The sequence shown here is derived from an EMBL/GenBank/DDBJ whole genome shotgun (WGS) entry which is preliminary data.</text>
</comment>
<keyword evidence="2 5" id="KW-0812">Transmembrane</keyword>
<dbReference type="RefSeq" id="WP_251593934.1">
    <property type="nucleotide sequence ID" value="NZ_JAMLJI010000003.1"/>
</dbReference>
<evidence type="ECO:0000259" key="6">
    <source>
        <dbReference type="Pfam" id="PF25917"/>
    </source>
</evidence>
<dbReference type="Gene3D" id="2.40.30.170">
    <property type="match status" value="1"/>
</dbReference>
<organism evidence="8 9">
    <name type="scientific">Larsenimonas suaedae</name>
    <dbReference type="NCBI Taxonomy" id="1851019"/>
    <lineage>
        <taxon>Bacteria</taxon>
        <taxon>Pseudomonadati</taxon>
        <taxon>Pseudomonadota</taxon>
        <taxon>Gammaproteobacteria</taxon>
        <taxon>Oceanospirillales</taxon>
        <taxon>Halomonadaceae</taxon>
        <taxon>Larsenimonas</taxon>
    </lineage>
</organism>
<protein>
    <submittedName>
        <fullName evidence="8">HlyD family secretion protein</fullName>
    </submittedName>
</protein>
<dbReference type="InterPro" id="IPR058634">
    <property type="entry name" value="AaeA-lik-b-barrel"/>
</dbReference>
<gene>
    <name evidence="8" type="ORF">QC825_09820</name>
</gene>
<dbReference type="Pfam" id="PF25963">
    <property type="entry name" value="Beta-barrel_AAEA"/>
    <property type="match status" value="1"/>
</dbReference>
<evidence type="ECO:0000256" key="2">
    <source>
        <dbReference type="ARBA" id="ARBA00022692"/>
    </source>
</evidence>
<keyword evidence="3 5" id="KW-1133">Transmembrane helix</keyword>
<proteinExistence type="inferred from homology"/>
<evidence type="ECO:0000313" key="9">
    <source>
        <dbReference type="Proteomes" id="UP001269375"/>
    </source>
</evidence>
<keyword evidence="4 5" id="KW-0472">Membrane</keyword>
<evidence type="ECO:0000256" key="5">
    <source>
        <dbReference type="SAM" id="Phobius"/>
    </source>
</evidence>
<feature type="domain" description="p-hydroxybenzoic acid efflux pump subunit AaeA-like beta-barrel" evidence="7">
    <location>
        <begin position="186"/>
        <end position="282"/>
    </location>
</feature>
<dbReference type="NCBIfam" id="TIGR01730">
    <property type="entry name" value="RND_mfp"/>
    <property type="match status" value="1"/>
</dbReference>
<dbReference type="PANTHER" id="PTHR30367">
    <property type="entry name" value="P-HYDROXYBENZOIC ACID EFFLUX PUMP SUBUNIT AAEA-RELATED"/>
    <property type="match status" value="1"/>
</dbReference>
<dbReference type="EMBL" id="JARWAO010000005">
    <property type="protein sequence ID" value="MDR5896368.1"/>
    <property type="molecule type" value="Genomic_DNA"/>
</dbReference>
<reference evidence="8 9" key="1">
    <citation type="submission" date="2023-04" db="EMBL/GenBank/DDBJ databases">
        <title>A long-awaited taxogenomic arrangement of the family Halomonadaceae.</title>
        <authorList>
            <person name="De La Haba R."/>
            <person name="Chuvochina M."/>
            <person name="Wittouck S."/>
            <person name="Arahal D.R."/>
            <person name="Sanchez-Porro C."/>
            <person name="Hugenholtz P."/>
            <person name="Ventosa A."/>
        </authorList>
    </citation>
    <scope>NUCLEOTIDE SEQUENCE [LARGE SCALE GENOMIC DNA]</scope>
    <source>
        <strain evidence="8 9">DSM 22428</strain>
    </source>
</reference>
<sequence length="298" mass="32883">MKKSLRIFITLAIVVLAVIAGIWLWQYYMYSPWTRDGRVRAHIVTVAPDVSGWVSKLNVRDNASVSSGDVLFKINDTRYQAMVDQDEASVRHQKYAWEQAQHQFERRSALSKNAISSEDLESARIQADIAKANYQQALAKLASDKIDLARATVTSPVSGSIINLQLREGNYVTQGKSVLSVVEKGSYYVTGYFEETKIPSIKVGDKARVHLMSGGATIMGHVASIGHGISNQNTTPDGQLLPQVQQTYTWVRLAQRIPVDIVFDDVPDNLHLSAGMTASIQVLQGDAEPSRAVTGHEE</sequence>
<dbReference type="Gene3D" id="2.40.50.100">
    <property type="match status" value="1"/>
</dbReference>